<organism evidence="2">
    <name type="scientific">bioreactor metagenome</name>
    <dbReference type="NCBI Taxonomy" id="1076179"/>
    <lineage>
        <taxon>unclassified sequences</taxon>
        <taxon>metagenomes</taxon>
        <taxon>ecological metagenomes</taxon>
    </lineage>
</organism>
<dbReference type="EMBL" id="VSSQ01002418">
    <property type="protein sequence ID" value="MPM15286.1"/>
    <property type="molecule type" value="Genomic_DNA"/>
</dbReference>
<name>A0A644XGC0_9ZZZZ</name>
<feature type="domain" description="DUF4842" evidence="1">
    <location>
        <begin position="150"/>
        <end position="370"/>
    </location>
</feature>
<dbReference type="NCBIfam" id="TIGR04456">
    <property type="entry name" value="LruC_dom"/>
    <property type="match status" value="1"/>
</dbReference>
<dbReference type="InterPro" id="IPR031025">
    <property type="entry name" value="LruC_dom"/>
</dbReference>
<protein>
    <recommendedName>
        <fullName evidence="1">DUF4842 domain-containing protein</fullName>
    </recommendedName>
</protein>
<sequence length="388" mass="44408">MKSTSYITLFITLIVFTSCFEVPDNNYRSPLDVPQSFDWKTIEGKKVIITQFSSVFDENGDSVASLLPVGEYQLFVGKSTSLNIVPEPVPQSTISTKAGGGSIKNRVYFPAVGKYATVMFEDLFPSKGDMDMNDIVFGLNMQYDLDNQGRVSVIHFKIQPRCVGSSYDKIGLAVNFTGKPVEVKKVTRTDNVSKLSNFFNVDIKNGWHSPELNNTKSVVVPLTGDFRSYFEYSPELFFNVRNIDPPLATTTFTVSIELNSNSYPYSDFSFLDSVTTEKICLDVFAVFGKREKEVHFKGQLATERFNTSYFQYTLPKRDFTTIDNWVWAIISDKSLRHPLEQKKIYNAYPNFKTWAEVWSRSGDNTRSDWYNPKIIDSLYTRINFNYYN</sequence>
<gene>
    <name evidence="2" type="ORF">SDC9_61654</name>
</gene>
<evidence type="ECO:0000313" key="2">
    <source>
        <dbReference type="EMBL" id="MPM15286.1"/>
    </source>
</evidence>
<comment type="caution">
    <text evidence="2">The sequence shown here is derived from an EMBL/GenBank/DDBJ whole genome shotgun (WGS) entry which is preliminary data.</text>
</comment>
<dbReference type="InterPro" id="IPR032295">
    <property type="entry name" value="DUF4842"/>
</dbReference>
<dbReference type="PROSITE" id="PS51257">
    <property type="entry name" value="PROKAR_LIPOPROTEIN"/>
    <property type="match status" value="1"/>
</dbReference>
<proteinExistence type="predicted"/>
<dbReference type="AlphaFoldDB" id="A0A644XGC0"/>
<dbReference type="Pfam" id="PF16130">
    <property type="entry name" value="DUF4842"/>
    <property type="match status" value="1"/>
</dbReference>
<reference evidence="2" key="1">
    <citation type="submission" date="2019-08" db="EMBL/GenBank/DDBJ databases">
        <authorList>
            <person name="Kucharzyk K."/>
            <person name="Murdoch R.W."/>
            <person name="Higgins S."/>
            <person name="Loffler F."/>
        </authorList>
    </citation>
    <scope>NUCLEOTIDE SEQUENCE</scope>
</reference>
<accession>A0A644XGC0</accession>
<evidence type="ECO:0000259" key="1">
    <source>
        <dbReference type="Pfam" id="PF16130"/>
    </source>
</evidence>